<dbReference type="InterPro" id="IPR036804">
    <property type="entry name" value="CheR_N_sf"/>
</dbReference>
<evidence type="ECO:0000256" key="3">
    <source>
        <dbReference type="ARBA" id="ARBA00022603"/>
    </source>
</evidence>
<evidence type="ECO:0000256" key="4">
    <source>
        <dbReference type="ARBA" id="ARBA00022679"/>
    </source>
</evidence>
<dbReference type="InterPro" id="IPR022642">
    <property type="entry name" value="CheR_C"/>
</dbReference>
<keyword evidence="4 7" id="KW-0808">Transferase</keyword>
<dbReference type="PANTHER" id="PTHR24422">
    <property type="entry name" value="CHEMOTAXIS PROTEIN METHYLTRANSFERASE"/>
    <property type="match status" value="1"/>
</dbReference>
<dbReference type="PIRSF" id="PIRSF000410">
    <property type="entry name" value="CheR"/>
    <property type="match status" value="1"/>
</dbReference>
<evidence type="ECO:0000256" key="5">
    <source>
        <dbReference type="ARBA" id="ARBA00022691"/>
    </source>
</evidence>
<name>A0A1V1PGW2_9BACT</name>
<dbReference type="EC" id="2.1.1.80" evidence="2"/>
<dbReference type="SMART" id="SM00138">
    <property type="entry name" value="MeTrc"/>
    <property type="match status" value="1"/>
</dbReference>
<evidence type="ECO:0000256" key="1">
    <source>
        <dbReference type="ARBA" id="ARBA00001541"/>
    </source>
</evidence>
<dbReference type="GO" id="GO:0008983">
    <property type="term" value="F:protein-glutamate O-methyltransferase activity"/>
    <property type="evidence" value="ECO:0007669"/>
    <property type="project" value="UniProtKB-EC"/>
</dbReference>
<dbReference type="InterPro" id="IPR000780">
    <property type="entry name" value="CheR_MeTrfase"/>
</dbReference>
<dbReference type="InterPro" id="IPR022641">
    <property type="entry name" value="CheR_N"/>
</dbReference>
<feature type="domain" description="CheR-type methyltransferase" evidence="6">
    <location>
        <begin position="14"/>
        <end position="294"/>
    </location>
</feature>
<dbReference type="PRINTS" id="PR00996">
    <property type="entry name" value="CHERMTFRASE"/>
</dbReference>
<accession>A0A1V1PGW2</accession>
<evidence type="ECO:0000256" key="2">
    <source>
        <dbReference type="ARBA" id="ARBA00012534"/>
    </source>
</evidence>
<evidence type="ECO:0000313" key="7">
    <source>
        <dbReference type="EMBL" id="ETR73925.1"/>
    </source>
</evidence>
<reference evidence="8" key="1">
    <citation type="submission" date="2012-11" db="EMBL/GenBank/DDBJ databases">
        <authorList>
            <person name="Lucero-Rivera Y.E."/>
            <person name="Tovar-Ramirez D."/>
        </authorList>
    </citation>
    <scope>NUCLEOTIDE SEQUENCE [LARGE SCALE GENOMIC DNA]</scope>
    <source>
        <strain evidence="8">Araruama</strain>
    </source>
</reference>
<keyword evidence="5" id="KW-0949">S-adenosyl-L-methionine</keyword>
<dbReference type="Gene3D" id="3.40.50.150">
    <property type="entry name" value="Vaccinia Virus protein VP39"/>
    <property type="match status" value="1"/>
</dbReference>
<dbReference type="InterPro" id="IPR026024">
    <property type="entry name" value="Chemotaxis_MeTrfase_CheR"/>
</dbReference>
<dbReference type="InterPro" id="IPR029063">
    <property type="entry name" value="SAM-dependent_MTases_sf"/>
</dbReference>
<evidence type="ECO:0000313" key="8">
    <source>
        <dbReference type="Proteomes" id="UP000189670"/>
    </source>
</evidence>
<dbReference type="PROSITE" id="PS50123">
    <property type="entry name" value="CHER"/>
    <property type="match status" value="1"/>
</dbReference>
<proteinExistence type="predicted"/>
<comment type="caution">
    <text evidence="7">The sequence shown here is derived from an EMBL/GenBank/DDBJ whole genome shotgun (WGS) entry which is preliminary data.</text>
</comment>
<dbReference type="SUPFAM" id="SSF47757">
    <property type="entry name" value="Chemotaxis receptor methyltransferase CheR, N-terminal domain"/>
    <property type="match status" value="1"/>
</dbReference>
<dbReference type="Gene3D" id="1.10.155.10">
    <property type="entry name" value="Chemotaxis receptor methyltransferase CheR, N-terminal domain"/>
    <property type="match status" value="1"/>
</dbReference>
<dbReference type="AlphaFoldDB" id="A0A1V1PGW2"/>
<organism evidence="7 8">
    <name type="scientific">Candidatus Magnetoglobus multicellularis str. Araruama</name>
    <dbReference type="NCBI Taxonomy" id="890399"/>
    <lineage>
        <taxon>Bacteria</taxon>
        <taxon>Pseudomonadati</taxon>
        <taxon>Thermodesulfobacteriota</taxon>
        <taxon>Desulfobacteria</taxon>
        <taxon>Desulfobacterales</taxon>
        <taxon>Desulfobacteraceae</taxon>
        <taxon>Candidatus Magnetoglobus</taxon>
    </lineage>
</organism>
<dbReference type="GO" id="GO:0032259">
    <property type="term" value="P:methylation"/>
    <property type="evidence" value="ECO:0007669"/>
    <property type="project" value="UniProtKB-KW"/>
</dbReference>
<keyword evidence="3 7" id="KW-0489">Methyltransferase</keyword>
<sequence length="296" mass="34827">MQQVNCQQFCATMPDMYTLNLSDTMFSQFSAFIYKNLGIHLPQAKKIMLQYRLIKRLKKLKLQSFEDYFSYLTSADGLKNELPRMINVVTTNKTDFFREPHHFQYLSEKVLPDFCKKNTSGHFKIWSSACSIGAEPYTMAMVLQEFAEKNRQFKFDIFSTDISSKVLTTAKKAIYHHELAENIPIALRKKYLLKTKDNKQPVLVRIVPELRQKVTFKHLNLMLPKYPVNTLMDVIFCRNVIIYFDRKTQEHVVRTLSSYLKPGGYLFMGHSESIKLKDSPFERMQSTIYRKKDVTY</sequence>
<evidence type="ECO:0000259" key="6">
    <source>
        <dbReference type="PROSITE" id="PS50123"/>
    </source>
</evidence>
<dbReference type="PANTHER" id="PTHR24422:SF26">
    <property type="entry name" value="CHEMOTAXIS PROTEIN METHYLTRANSFERASE"/>
    <property type="match status" value="1"/>
</dbReference>
<dbReference type="SUPFAM" id="SSF53335">
    <property type="entry name" value="S-adenosyl-L-methionine-dependent methyltransferases"/>
    <property type="match status" value="1"/>
</dbReference>
<gene>
    <name evidence="7" type="ORF">OMM_00587</name>
</gene>
<dbReference type="Pfam" id="PF01739">
    <property type="entry name" value="CheR"/>
    <property type="match status" value="1"/>
</dbReference>
<dbReference type="EMBL" id="ATBP01000031">
    <property type="protein sequence ID" value="ETR73925.1"/>
    <property type="molecule type" value="Genomic_DNA"/>
</dbReference>
<dbReference type="Pfam" id="PF03705">
    <property type="entry name" value="CheR_N"/>
    <property type="match status" value="1"/>
</dbReference>
<protein>
    <recommendedName>
        <fullName evidence="2">protein-glutamate O-methyltransferase</fullName>
        <ecNumber evidence="2">2.1.1.80</ecNumber>
    </recommendedName>
</protein>
<dbReference type="InterPro" id="IPR050903">
    <property type="entry name" value="Bact_Chemotaxis_MeTrfase"/>
</dbReference>
<dbReference type="Proteomes" id="UP000189670">
    <property type="component" value="Unassembled WGS sequence"/>
</dbReference>
<comment type="catalytic activity">
    <reaction evidence="1">
        <text>L-glutamyl-[protein] + S-adenosyl-L-methionine = [protein]-L-glutamate 5-O-methyl ester + S-adenosyl-L-homocysteine</text>
        <dbReference type="Rhea" id="RHEA:24452"/>
        <dbReference type="Rhea" id="RHEA-COMP:10208"/>
        <dbReference type="Rhea" id="RHEA-COMP:10311"/>
        <dbReference type="ChEBI" id="CHEBI:29973"/>
        <dbReference type="ChEBI" id="CHEBI:57856"/>
        <dbReference type="ChEBI" id="CHEBI:59789"/>
        <dbReference type="ChEBI" id="CHEBI:82795"/>
        <dbReference type="EC" id="2.1.1.80"/>
    </reaction>
</comment>